<keyword evidence="23" id="KW-1185">Reference proteome</keyword>
<evidence type="ECO:0000259" key="21">
    <source>
        <dbReference type="PROSITE" id="PS51848"/>
    </source>
</evidence>
<feature type="domain" description="BMERB" evidence="21">
    <location>
        <begin position="577"/>
        <end position="731"/>
    </location>
</feature>
<evidence type="ECO:0000313" key="23">
    <source>
        <dbReference type="Proteomes" id="UP001314229"/>
    </source>
</evidence>
<dbReference type="InterPro" id="IPR001781">
    <property type="entry name" value="Znf_LIM"/>
</dbReference>
<keyword evidence="10 16" id="KW-0862">Zinc</keyword>
<dbReference type="CDD" id="cd21253">
    <property type="entry name" value="CH_MICALL2"/>
    <property type="match status" value="1"/>
</dbReference>
<reference evidence="22 23" key="1">
    <citation type="submission" date="2024-01" db="EMBL/GenBank/DDBJ databases">
        <authorList>
            <person name="Alioto T."/>
            <person name="Alioto T."/>
            <person name="Gomez Garrido J."/>
        </authorList>
    </citation>
    <scope>NUCLEOTIDE SEQUENCE [LARGE SCALE GENOMIC DNA]</scope>
</reference>
<evidence type="ECO:0000256" key="16">
    <source>
        <dbReference type="PROSITE-ProRule" id="PRU00125"/>
    </source>
</evidence>
<dbReference type="InterPro" id="IPR022735">
    <property type="entry name" value="bMERB_dom"/>
</dbReference>
<dbReference type="SUPFAM" id="SSF47576">
    <property type="entry name" value="Calponin-homology domain, CH-domain"/>
    <property type="match status" value="1"/>
</dbReference>
<evidence type="ECO:0000256" key="3">
    <source>
        <dbReference type="ARBA" id="ARBA00004245"/>
    </source>
</evidence>
<keyword evidence="9" id="KW-0967">Endosome</keyword>
<gene>
    <name evidence="22" type="ORF">FSCOSCO3_A005411</name>
</gene>
<feature type="compositionally biased region" description="Basic and acidic residues" evidence="18">
    <location>
        <begin position="458"/>
        <end position="470"/>
    </location>
</feature>
<dbReference type="AlphaFoldDB" id="A0AAV1PLW9"/>
<dbReference type="GO" id="GO:0005856">
    <property type="term" value="C:cytoskeleton"/>
    <property type="evidence" value="ECO:0007669"/>
    <property type="project" value="UniProtKB-SubCell"/>
</dbReference>
<dbReference type="InterPro" id="IPR050540">
    <property type="entry name" value="F-actin_Monoox_Mical"/>
</dbReference>
<keyword evidence="11 16" id="KW-0440">LIM domain</keyword>
<dbReference type="GO" id="GO:0042995">
    <property type="term" value="C:cell projection"/>
    <property type="evidence" value="ECO:0007669"/>
    <property type="project" value="UniProtKB-SubCell"/>
</dbReference>
<evidence type="ECO:0000259" key="20">
    <source>
        <dbReference type="PROSITE" id="PS50023"/>
    </source>
</evidence>
<evidence type="ECO:0000256" key="17">
    <source>
        <dbReference type="SAM" id="Coils"/>
    </source>
</evidence>
<dbReference type="GO" id="GO:0005886">
    <property type="term" value="C:plasma membrane"/>
    <property type="evidence" value="ECO:0007669"/>
    <property type="project" value="UniProtKB-SubCell"/>
</dbReference>
<feature type="domain" description="LIM zinc-binding" evidence="20">
    <location>
        <begin position="182"/>
        <end position="244"/>
    </location>
</feature>
<dbReference type="PROSITE" id="PS51848">
    <property type="entry name" value="BMERB"/>
    <property type="match status" value="1"/>
</dbReference>
<dbReference type="GO" id="GO:0046872">
    <property type="term" value="F:metal ion binding"/>
    <property type="evidence" value="ECO:0007669"/>
    <property type="project" value="UniProtKB-KW"/>
</dbReference>
<feature type="compositionally biased region" description="Basic and acidic residues" evidence="18">
    <location>
        <begin position="418"/>
        <end position="430"/>
    </location>
</feature>
<evidence type="ECO:0000256" key="5">
    <source>
        <dbReference type="ARBA" id="ARBA00022475"/>
    </source>
</evidence>
<dbReference type="PROSITE" id="PS00478">
    <property type="entry name" value="LIM_DOMAIN_1"/>
    <property type="match status" value="1"/>
</dbReference>
<dbReference type="Proteomes" id="UP001314229">
    <property type="component" value="Unassembled WGS sequence"/>
</dbReference>
<dbReference type="Gene3D" id="2.10.110.10">
    <property type="entry name" value="Cysteine Rich Protein"/>
    <property type="match status" value="1"/>
</dbReference>
<evidence type="ECO:0000256" key="8">
    <source>
        <dbReference type="ARBA" id="ARBA00022723"/>
    </source>
</evidence>
<feature type="domain" description="Calponin-homology (CH)" evidence="19">
    <location>
        <begin position="1"/>
        <end position="107"/>
    </location>
</feature>
<keyword evidence="5" id="KW-1003">Cell membrane</keyword>
<keyword evidence="7" id="KW-0597">Phosphoprotein</keyword>
<name>A0AAV1PLW9_SCOSC</name>
<feature type="compositionally biased region" description="Basic residues" evidence="18">
    <location>
        <begin position="739"/>
        <end position="762"/>
    </location>
</feature>
<dbReference type="Pfam" id="PF12130">
    <property type="entry name" value="bMERB_dom"/>
    <property type="match status" value="1"/>
</dbReference>
<evidence type="ECO:0000256" key="9">
    <source>
        <dbReference type="ARBA" id="ARBA00022753"/>
    </source>
</evidence>
<feature type="compositionally biased region" description="Polar residues" evidence="18">
    <location>
        <begin position="475"/>
        <end position="484"/>
    </location>
</feature>
<evidence type="ECO:0000256" key="11">
    <source>
        <dbReference type="ARBA" id="ARBA00023038"/>
    </source>
</evidence>
<accession>A0AAV1PLW9</accession>
<evidence type="ECO:0000256" key="7">
    <source>
        <dbReference type="ARBA" id="ARBA00022553"/>
    </source>
</evidence>
<evidence type="ECO:0000256" key="2">
    <source>
        <dbReference type="ARBA" id="ARBA00004202"/>
    </source>
</evidence>
<evidence type="ECO:0000256" key="1">
    <source>
        <dbReference type="ARBA" id="ARBA00004172"/>
    </source>
</evidence>
<evidence type="ECO:0000256" key="12">
    <source>
        <dbReference type="ARBA" id="ARBA00023054"/>
    </source>
</evidence>
<dbReference type="EMBL" id="CAWUFR010000202">
    <property type="protein sequence ID" value="CAK6972435.1"/>
    <property type="molecule type" value="Genomic_DNA"/>
</dbReference>
<dbReference type="SMART" id="SM01203">
    <property type="entry name" value="DUF3585"/>
    <property type="match status" value="1"/>
</dbReference>
<dbReference type="PANTHER" id="PTHR23167">
    <property type="entry name" value="CALPONIN HOMOLOGY DOMAIN-CONTAINING PROTEIN DDB_G0272472-RELATED"/>
    <property type="match status" value="1"/>
</dbReference>
<feature type="region of interest" description="Disordered" evidence="18">
    <location>
        <begin position="738"/>
        <end position="762"/>
    </location>
</feature>
<dbReference type="SMART" id="SM00132">
    <property type="entry name" value="LIM"/>
    <property type="match status" value="1"/>
</dbReference>
<organism evidence="22 23">
    <name type="scientific">Scomber scombrus</name>
    <name type="common">Atlantic mackerel</name>
    <name type="synonym">Scomber vernalis</name>
    <dbReference type="NCBI Taxonomy" id="13677"/>
    <lineage>
        <taxon>Eukaryota</taxon>
        <taxon>Metazoa</taxon>
        <taxon>Chordata</taxon>
        <taxon>Craniata</taxon>
        <taxon>Vertebrata</taxon>
        <taxon>Euteleostomi</taxon>
        <taxon>Actinopterygii</taxon>
        <taxon>Neopterygii</taxon>
        <taxon>Teleostei</taxon>
        <taxon>Neoteleostei</taxon>
        <taxon>Acanthomorphata</taxon>
        <taxon>Pelagiaria</taxon>
        <taxon>Scombriformes</taxon>
        <taxon>Scombridae</taxon>
        <taxon>Scomber</taxon>
    </lineage>
</organism>
<keyword evidence="8 16" id="KW-0479">Metal-binding</keyword>
<dbReference type="FunFam" id="1.10.418.10:FF:000055">
    <property type="entry name" value="MICAL-like protein 2"/>
    <property type="match status" value="1"/>
</dbReference>
<dbReference type="PANTHER" id="PTHR23167:SF87">
    <property type="entry name" value="MICAL-LIKE PROTEIN 2"/>
    <property type="match status" value="1"/>
</dbReference>
<feature type="region of interest" description="Disordered" evidence="18">
    <location>
        <begin position="244"/>
        <end position="273"/>
    </location>
</feature>
<dbReference type="GO" id="GO:0055037">
    <property type="term" value="C:recycling endosome"/>
    <property type="evidence" value="ECO:0007669"/>
    <property type="project" value="UniProtKB-SubCell"/>
</dbReference>
<evidence type="ECO:0000259" key="19">
    <source>
        <dbReference type="PROSITE" id="PS50021"/>
    </source>
</evidence>
<protein>
    <submittedName>
        <fullName evidence="22">MICAL-like protein 2a</fullName>
    </submittedName>
</protein>
<dbReference type="Gene3D" id="1.10.418.10">
    <property type="entry name" value="Calponin-like domain"/>
    <property type="match status" value="1"/>
</dbReference>
<evidence type="ECO:0000256" key="10">
    <source>
        <dbReference type="ARBA" id="ARBA00022833"/>
    </source>
</evidence>
<feature type="compositionally biased region" description="Basic and acidic residues" evidence="18">
    <location>
        <begin position="507"/>
        <end position="519"/>
    </location>
</feature>
<keyword evidence="14" id="KW-0206">Cytoskeleton</keyword>
<evidence type="ECO:0000256" key="13">
    <source>
        <dbReference type="ARBA" id="ARBA00023136"/>
    </source>
</evidence>
<dbReference type="SUPFAM" id="SSF57716">
    <property type="entry name" value="Glucocorticoid receptor-like (DNA-binding domain)"/>
    <property type="match status" value="1"/>
</dbReference>
<dbReference type="PROSITE" id="PS50021">
    <property type="entry name" value="CH"/>
    <property type="match status" value="1"/>
</dbReference>
<evidence type="ECO:0000256" key="4">
    <source>
        <dbReference type="ARBA" id="ARBA00004316"/>
    </source>
</evidence>
<comment type="subcellular location">
    <subcellularLocation>
        <location evidence="2">Cell membrane</location>
        <topology evidence="2">Peripheral membrane protein</topology>
    </subcellularLocation>
    <subcellularLocation>
        <location evidence="4">Cell projection</location>
    </subcellularLocation>
    <subcellularLocation>
        <location evidence="3">Cytoplasm</location>
        <location evidence="3">Cytoskeleton</location>
    </subcellularLocation>
    <subcellularLocation>
        <location evidence="1">Recycling endosome</location>
    </subcellularLocation>
</comment>
<keyword evidence="15" id="KW-0966">Cell projection</keyword>
<dbReference type="SMART" id="SM00033">
    <property type="entry name" value="CH"/>
    <property type="match status" value="1"/>
</dbReference>
<keyword evidence="12 17" id="KW-0175">Coiled coil</keyword>
<evidence type="ECO:0000256" key="15">
    <source>
        <dbReference type="ARBA" id="ARBA00023273"/>
    </source>
</evidence>
<dbReference type="InterPro" id="IPR036872">
    <property type="entry name" value="CH_dom_sf"/>
</dbReference>
<dbReference type="InterPro" id="IPR001715">
    <property type="entry name" value="CH_dom"/>
</dbReference>
<keyword evidence="6" id="KW-0963">Cytoplasm</keyword>
<evidence type="ECO:0000256" key="18">
    <source>
        <dbReference type="SAM" id="MobiDB-lite"/>
    </source>
</evidence>
<dbReference type="PROSITE" id="PS50023">
    <property type="entry name" value="LIM_DOMAIN_2"/>
    <property type="match status" value="1"/>
</dbReference>
<evidence type="ECO:0000256" key="14">
    <source>
        <dbReference type="ARBA" id="ARBA00023212"/>
    </source>
</evidence>
<sequence>MAAIKALEQWCKIHCEGYRDVAITNMTTSFRSGMAFCALIHKYRPDLIDYDSLRMEDVFENNSLAFQVAEEKLGIPALLDAEDMVALRIPDRLSILTYVSQYYNYFKGQTPMGGVKRPAEGSKEEPSEKKNLPVVAKIFVSKTTNNRFPQTRTTQTSPKLAPAAPQKAVLAENANKNGTLNSKCVACKSHVHLVQRHFVEGKLYHRSCFKCSECSSVLHAGGYKPSKEPDTYICNAHQNRCKQSSSEIKNGPTSSSGQLNSASKAQPAPRPSSVLTAPLDIVLKPVSASQPTKSWTTSAQRTQAARQRFFQAAPPATEATTDDRKPTEPLNGLGGPKVSLSPDDDEKSRARILTGKKLAEENCNNNNKRPFTVRSAERRFGYEPSSADNPSLRKDKYSQGPAGNLAGELSTSQTNNKESPHLKTINKDNTRPTTVHTTAKDPACEWQTILKPVKTKPTSRDAEASTEQHKPGFMSTVSPNVSISATRPPSAPTPAAPPVSFAPFDPAHFREVSPQKPQHDSGNLAVKHGSHSPVKSPPRRPAVESISSSTTAPASYGHPSGAKKGKYLSPTNASRTEMRSPSVKSPNILVEQIERELIDIETNLAQLEKEGVELEKKLRSCEEEGEGDILMDPLMVDWFNLIRRKQMYIRKESELVYIARTQELEQQQPGVEGELRRLLEKPDHLKSTEEQQREKKLLQRLMEIVDGRNAIVEGLDEDRLREVEEDQQLNEMMQNLGLKKAKKHRKSSISKMFRRRSKRRVE</sequence>
<comment type="caution">
    <text evidence="22">The sequence shown here is derived from an EMBL/GenBank/DDBJ whole genome shotgun (WGS) entry which is preliminary data.</text>
</comment>
<proteinExistence type="predicted"/>
<feature type="region of interest" description="Disordered" evidence="18">
    <location>
        <begin position="312"/>
        <end position="583"/>
    </location>
</feature>
<keyword evidence="13" id="KW-0472">Membrane</keyword>
<feature type="compositionally biased region" description="Polar residues" evidence="18">
    <location>
        <begin position="244"/>
        <end position="264"/>
    </location>
</feature>
<feature type="coiled-coil region" evidence="17">
    <location>
        <begin position="590"/>
        <end position="624"/>
    </location>
</feature>
<evidence type="ECO:0000256" key="6">
    <source>
        <dbReference type="ARBA" id="ARBA00022490"/>
    </source>
</evidence>
<dbReference type="Pfam" id="PF00307">
    <property type="entry name" value="CH"/>
    <property type="match status" value="1"/>
</dbReference>
<evidence type="ECO:0000313" key="22">
    <source>
        <dbReference type="EMBL" id="CAK6972435.1"/>
    </source>
</evidence>